<reference evidence="3" key="1">
    <citation type="journal article" date="2018" name="Nat. Microbiol.">
        <title>Leveraging single-cell genomics to expand the fungal tree of life.</title>
        <authorList>
            <person name="Ahrendt S.R."/>
            <person name="Quandt C.A."/>
            <person name="Ciobanu D."/>
            <person name="Clum A."/>
            <person name="Salamov A."/>
            <person name="Andreopoulos B."/>
            <person name="Cheng J.F."/>
            <person name="Woyke T."/>
            <person name="Pelin A."/>
            <person name="Henrissat B."/>
            <person name="Reynolds N.K."/>
            <person name="Benny G.L."/>
            <person name="Smith M.E."/>
            <person name="James T.Y."/>
            <person name="Grigoriev I.V."/>
        </authorList>
    </citation>
    <scope>NUCLEOTIDE SEQUENCE [LARGE SCALE GENOMIC DNA]</scope>
</reference>
<dbReference type="AlphaFoldDB" id="A0A4P9VVA1"/>
<feature type="region of interest" description="Disordered" evidence="1">
    <location>
        <begin position="108"/>
        <end position="143"/>
    </location>
</feature>
<proteinExistence type="predicted"/>
<gene>
    <name evidence="2" type="ORF">BDK51DRAFT_50038</name>
</gene>
<protein>
    <submittedName>
        <fullName evidence="2">Uncharacterized protein</fullName>
    </submittedName>
</protein>
<keyword evidence="3" id="KW-1185">Reference proteome</keyword>
<sequence>MGARLASSTGLLHRDLPSPCSHGFVALAAVKMQPTEGFMPAAPYHILFFGRLPSCLPRCDWCHITQLKLEKRTCAGQRRVSVFVLRSVAGSFAWGPIASFGSALDLDPQAPPPAAAQPRPAPSSPPFTLAGARSRQTSSPILMRSLQERASETGTRGGRRALLRVCVGAVRFLGVGLSRDHPDHKKSHGHCDIDPATEDIRPSFKTYPIVYPWRHLEPSTQEGRDGWEIHRFRPSTGA</sequence>
<evidence type="ECO:0000256" key="1">
    <source>
        <dbReference type="SAM" id="MobiDB-lite"/>
    </source>
</evidence>
<dbReference type="EMBL" id="ML001100">
    <property type="protein sequence ID" value="RKO83559.1"/>
    <property type="molecule type" value="Genomic_DNA"/>
</dbReference>
<evidence type="ECO:0000313" key="3">
    <source>
        <dbReference type="Proteomes" id="UP000269721"/>
    </source>
</evidence>
<feature type="compositionally biased region" description="Pro residues" evidence="1">
    <location>
        <begin position="109"/>
        <end position="125"/>
    </location>
</feature>
<organism evidence="2 3">
    <name type="scientific">Blyttiomyces helicus</name>
    <dbReference type="NCBI Taxonomy" id="388810"/>
    <lineage>
        <taxon>Eukaryota</taxon>
        <taxon>Fungi</taxon>
        <taxon>Fungi incertae sedis</taxon>
        <taxon>Chytridiomycota</taxon>
        <taxon>Chytridiomycota incertae sedis</taxon>
        <taxon>Chytridiomycetes</taxon>
        <taxon>Chytridiomycetes incertae sedis</taxon>
        <taxon>Blyttiomyces</taxon>
    </lineage>
</organism>
<name>A0A4P9VVA1_9FUNG</name>
<accession>A0A4P9VVA1</accession>
<evidence type="ECO:0000313" key="2">
    <source>
        <dbReference type="EMBL" id="RKO83559.1"/>
    </source>
</evidence>
<feature type="region of interest" description="Disordered" evidence="1">
    <location>
        <begin position="178"/>
        <end position="197"/>
    </location>
</feature>
<dbReference type="Proteomes" id="UP000269721">
    <property type="component" value="Unassembled WGS sequence"/>
</dbReference>